<dbReference type="EMBL" id="CP045798">
    <property type="protein sequence ID" value="QNB46650.1"/>
    <property type="molecule type" value="Genomic_DNA"/>
</dbReference>
<dbReference type="PROSITE" id="PS51462">
    <property type="entry name" value="NUDIX"/>
    <property type="match status" value="1"/>
</dbReference>
<organism evidence="8 9">
    <name type="scientific">Thermanaerosceptrum fracticalcis</name>
    <dbReference type="NCBI Taxonomy" id="1712410"/>
    <lineage>
        <taxon>Bacteria</taxon>
        <taxon>Bacillati</taxon>
        <taxon>Bacillota</taxon>
        <taxon>Clostridia</taxon>
        <taxon>Eubacteriales</taxon>
        <taxon>Peptococcaceae</taxon>
        <taxon>Thermanaerosceptrum</taxon>
    </lineage>
</organism>
<keyword evidence="4" id="KW-0378">Hydrolase</keyword>
<evidence type="ECO:0000259" key="7">
    <source>
        <dbReference type="PROSITE" id="PS51462"/>
    </source>
</evidence>
<protein>
    <submittedName>
        <fullName evidence="8">NUDIX domain-containing protein</fullName>
    </submittedName>
</protein>
<feature type="domain" description="Nudix hydrolase" evidence="7">
    <location>
        <begin position="25"/>
        <end position="156"/>
    </location>
</feature>
<keyword evidence="5" id="KW-0460">Magnesium</keyword>
<evidence type="ECO:0000256" key="1">
    <source>
        <dbReference type="ARBA" id="ARBA00001936"/>
    </source>
</evidence>
<evidence type="ECO:0000256" key="5">
    <source>
        <dbReference type="ARBA" id="ARBA00022842"/>
    </source>
</evidence>
<dbReference type="SUPFAM" id="SSF55811">
    <property type="entry name" value="Nudix"/>
    <property type="match status" value="1"/>
</dbReference>
<reference evidence="8 9" key="1">
    <citation type="journal article" date="2019" name="Front. Microbiol.">
        <title>Thermoanaerosceptrum fracticalcis gen. nov. sp. nov., a Novel Fumarate-Fermenting Microorganism From a Deep Fractured Carbonate Aquifer of the US Great Basin.</title>
        <authorList>
            <person name="Hamilton-Brehm S.D."/>
            <person name="Stewart L.E."/>
            <person name="Zavarin M."/>
            <person name="Caldwell M."/>
            <person name="Lawson P.A."/>
            <person name="Onstott T.C."/>
            <person name="Grzymski J."/>
            <person name="Neveux I."/>
            <person name="Lollar B.S."/>
            <person name="Russell C.E."/>
            <person name="Moser D.P."/>
        </authorList>
    </citation>
    <scope>NUCLEOTIDE SEQUENCE [LARGE SCALE GENOMIC DNA]</scope>
    <source>
        <strain evidence="8 9">DRI-13</strain>
    </source>
</reference>
<name>A0A7G6E3J6_THEFR</name>
<evidence type="ECO:0000313" key="8">
    <source>
        <dbReference type="EMBL" id="QNB46650.1"/>
    </source>
</evidence>
<keyword evidence="6" id="KW-0464">Manganese</keyword>
<dbReference type="OrthoDB" id="9802805at2"/>
<dbReference type="PANTHER" id="PTHR12992:SF11">
    <property type="entry name" value="MITOCHONDRIAL COENZYME A DIPHOSPHATASE NUDT8"/>
    <property type="match status" value="1"/>
</dbReference>
<evidence type="ECO:0000256" key="2">
    <source>
        <dbReference type="ARBA" id="ARBA00001946"/>
    </source>
</evidence>
<proteinExistence type="predicted"/>
<dbReference type="CDD" id="cd03426">
    <property type="entry name" value="NUDIX_CoAse_Nudt7"/>
    <property type="match status" value="1"/>
</dbReference>
<gene>
    <name evidence="8" type="ORF">BR63_10240</name>
</gene>
<evidence type="ECO:0000313" key="9">
    <source>
        <dbReference type="Proteomes" id="UP000515847"/>
    </source>
</evidence>
<accession>A0A7G6E3J6</accession>
<dbReference type="InterPro" id="IPR000086">
    <property type="entry name" value="NUDIX_hydrolase_dom"/>
</dbReference>
<comment type="cofactor">
    <cofactor evidence="2">
        <name>Mg(2+)</name>
        <dbReference type="ChEBI" id="CHEBI:18420"/>
    </cofactor>
</comment>
<sequence>MLFLQHFRIKLEHRQANILDHQTAIKSAVILPLVIHEGQPSLLFEVRSQDLKGQPGEICFPGGHIEENDASPQEAALRETCEELGIKKEHLAVWGPLDVLVTPFQLILYPFVCEIKEGTRIIPNSEVDHVFYVPLSFLLNTQPLIYQMGVKIIPAENFPFQLIQNGKAYNWRTGNYPVYFYLYENYIIWGLTARIVAHFLEVIKSS</sequence>
<comment type="cofactor">
    <cofactor evidence="1">
        <name>Mn(2+)</name>
        <dbReference type="ChEBI" id="CHEBI:29035"/>
    </cofactor>
</comment>
<keyword evidence="3" id="KW-0479">Metal-binding</keyword>
<evidence type="ECO:0000256" key="3">
    <source>
        <dbReference type="ARBA" id="ARBA00022723"/>
    </source>
</evidence>
<dbReference type="KEGG" id="tfr:BR63_10240"/>
<dbReference type="Gene3D" id="3.90.79.10">
    <property type="entry name" value="Nucleoside Triphosphate Pyrophosphohydrolase"/>
    <property type="match status" value="1"/>
</dbReference>
<dbReference type="PANTHER" id="PTHR12992">
    <property type="entry name" value="NUDIX HYDROLASE"/>
    <property type="match status" value="1"/>
</dbReference>
<dbReference type="Pfam" id="PF00293">
    <property type="entry name" value="NUDIX"/>
    <property type="match status" value="1"/>
</dbReference>
<dbReference type="InterPro" id="IPR045121">
    <property type="entry name" value="CoAse"/>
</dbReference>
<dbReference type="AlphaFoldDB" id="A0A7G6E3J6"/>
<dbReference type="GO" id="GO:0010945">
    <property type="term" value="F:coenzyme A diphosphatase activity"/>
    <property type="evidence" value="ECO:0007669"/>
    <property type="project" value="InterPro"/>
</dbReference>
<evidence type="ECO:0000256" key="4">
    <source>
        <dbReference type="ARBA" id="ARBA00022801"/>
    </source>
</evidence>
<dbReference type="InterPro" id="IPR015797">
    <property type="entry name" value="NUDIX_hydrolase-like_dom_sf"/>
</dbReference>
<evidence type="ECO:0000256" key="6">
    <source>
        <dbReference type="ARBA" id="ARBA00023211"/>
    </source>
</evidence>
<dbReference type="GO" id="GO:0046872">
    <property type="term" value="F:metal ion binding"/>
    <property type="evidence" value="ECO:0007669"/>
    <property type="project" value="UniProtKB-KW"/>
</dbReference>
<dbReference type="Proteomes" id="UP000515847">
    <property type="component" value="Chromosome"/>
</dbReference>
<keyword evidence="9" id="KW-1185">Reference proteome</keyword>